<dbReference type="Proteomes" id="UP000234681">
    <property type="component" value="Chromosome 5"/>
</dbReference>
<sequence>MGASQGVMGVQQDVSKLQRSTFCLRVSKKEASTASRNPAFFKWSLLCTQQGQNAFWETQPTNPMPIPAFPIVAGN</sequence>
<organism evidence="1 2">
    <name type="scientific">Rattus norvegicus</name>
    <name type="common">Rat</name>
    <dbReference type="NCBI Taxonomy" id="10116"/>
    <lineage>
        <taxon>Eukaryota</taxon>
        <taxon>Metazoa</taxon>
        <taxon>Chordata</taxon>
        <taxon>Craniata</taxon>
        <taxon>Vertebrata</taxon>
        <taxon>Euteleostomi</taxon>
        <taxon>Mammalia</taxon>
        <taxon>Eutheria</taxon>
        <taxon>Euarchontoglires</taxon>
        <taxon>Glires</taxon>
        <taxon>Rodentia</taxon>
        <taxon>Myomorpha</taxon>
        <taxon>Muroidea</taxon>
        <taxon>Muridae</taxon>
        <taxon>Murinae</taxon>
        <taxon>Rattus</taxon>
    </lineage>
</organism>
<dbReference type="EMBL" id="CH474008">
    <property type="protein sequence ID" value="EDL90416.1"/>
    <property type="molecule type" value="Genomic_DNA"/>
</dbReference>
<name>A6JYT7_RAT</name>
<reference evidence="1 2" key="1">
    <citation type="submission" date="2005-09" db="EMBL/GenBank/DDBJ databases">
        <authorList>
            <person name="Mural R.J."/>
            <person name="Li P.W."/>
            <person name="Adams M.D."/>
            <person name="Amanatides P.G."/>
            <person name="Baden-Tillson H."/>
            <person name="Barnstead M."/>
            <person name="Chin S.H."/>
            <person name="Dew I."/>
            <person name="Evans C.A."/>
            <person name="Ferriera S."/>
            <person name="Flanigan M."/>
            <person name="Fosler C."/>
            <person name="Glodek A."/>
            <person name="Gu Z."/>
            <person name="Holt R.A."/>
            <person name="Jennings D."/>
            <person name="Kraft C.L."/>
            <person name="Lu F."/>
            <person name="Nguyen T."/>
            <person name="Nusskern D.R."/>
            <person name="Pfannkoch C.M."/>
            <person name="Sitter C."/>
            <person name="Sutton G.G."/>
            <person name="Venter J.C."/>
            <person name="Wang Z."/>
            <person name="Woodage T."/>
            <person name="Zheng X.H."/>
            <person name="Zhong F."/>
        </authorList>
    </citation>
    <scope>NUCLEOTIDE SEQUENCE [LARGE SCALE GENOMIC DNA]</scope>
    <source>
        <strain>BN</strain>
        <strain evidence="2">Sprague-Dawley</strain>
    </source>
</reference>
<protein>
    <submittedName>
        <fullName evidence="1">RCG50176</fullName>
    </submittedName>
</protein>
<evidence type="ECO:0000313" key="2">
    <source>
        <dbReference type="Proteomes" id="UP000234681"/>
    </source>
</evidence>
<evidence type="ECO:0000313" key="1">
    <source>
        <dbReference type="EMBL" id="EDL90416.1"/>
    </source>
</evidence>
<proteinExistence type="predicted"/>
<accession>A6JYT7</accession>
<gene>
    <name evidence="1" type="ORF">rCG_50176</name>
</gene>
<dbReference type="AlphaFoldDB" id="A6JYT7"/>